<feature type="transmembrane region" description="Helical" evidence="5">
    <location>
        <begin position="368"/>
        <end position="388"/>
    </location>
</feature>
<reference evidence="7" key="1">
    <citation type="journal article" date="2023" name="Mol. Phylogenet. Evol.">
        <title>Genome-scale phylogeny and comparative genomics of the fungal order Sordariales.</title>
        <authorList>
            <person name="Hensen N."/>
            <person name="Bonometti L."/>
            <person name="Westerberg I."/>
            <person name="Brannstrom I.O."/>
            <person name="Guillou S."/>
            <person name="Cros-Aarteil S."/>
            <person name="Calhoun S."/>
            <person name="Haridas S."/>
            <person name="Kuo A."/>
            <person name="Mondo S."/>
            <person name="Pangilinan J."/>
            <person name="Riley R."/>
            <person name="LaButti K."/>
            <person name="Andreopoulos B."/>
            <person name="Lipzen A."/>
            <person name="Chen C."/>
            <person name="Yan M."/>
            <person name="Daum C."/>
            <person name="Ng V."/>
            <person name="Clum A."/>
            <person name="Steindorff A."/>
            <person name="Ohm R.A."/>
            <person name="Martin F."/>
            <person name="Silar P."/>
            <person name="Natvig D.O."/>
            <person name="Lalanne C."/>
            <person name="Gautier V."/>
            <person name="Ament-Velasquez S.L."/>
            <person name="Kruys A."/>
            <person name="Hutchinson M.I."/>
            <person name="Powell A.J."/>
            <person name="Barry K."/>
            <person name="Miller A.N."/>
            <person name="Grigoriev I.V."/>
            <person name="Debuchy R."/>
            <person name="Gladieux P."/>
            <person name="Hiltunen Thoren M."/>
            <person name="Johannesson H."/>
        </authorList>
    </citation>
    <scope>NUCLEOTIDE SEQUENCE</scope>
    <source>
        <strain evidence="7">CBS 958.72</strain>
    </source>
</reference>
<keyword evidence="4 5" id="KW-0472">Membrane</keyword>
<dbReference type="Proteomes" id="UP001287356">
    <property type="component" value="Unassembled WGS sequence"/>
</dbReference>
<dbReference type="PANTHER" id="PTHR23501:SF195">
    <property type="entry name" value="PEP5"/>
    <property type="match status" value="1"/>
</dbReference>
<dbReference type="InterPro" id="IPR020846">
    <property type="entry name" value="MFS_dom"/>
</dbReference>
<evidence type="ECO:0000256" key="5">
    <source>
        <dbReference type="SAM" id="Phobius"/>
    </source>
</evidence>
<feature type="transmembrane region" description="Helical" evidence="5">
    <location>
        <begin position="153"/>
        <end position="173"/>
    </location>
</feature>
<keyword evidence="8" id="KW-1185">Reference proteome</keyword>
<sequence>MAAQSSEDQKVDVAAVHHHHDAADGAGSKPQAAVHHHRLAVVPIEDEARQGAVHVSLGWRSWLVVFVTCFAIMAQVFVVVAAGSVIAFIVRDVGDAALAGWIIQGPLLMQSVLSPIVGRLSDAVGRKLVAALPPLVAFAGAVVSARATDMHMLIGGGILTGTTLSTISIVQAIPSEILPLKYRALANGFAFVGGCIGGIVGTMGAGAVTNVDAGGWRYIFWMQAAFHLATSLGLFLFYWPPAAAPERPRLSAREVAWAVDPVGSLLFIASATLMLLALDWAAGAYPWSDAHVVAPLIVGLVLFVAFGLYEWKGRDDGLVAHVFFDRDANFALSVFAFAVEGWIFYSAVNSITPQLVLNLGFETSAWHISVRQLSYGLTSLLFSLVVTWYSTRFRDLKTPLLVTWALFLVVTVCYAAFQPGWDRVQIGLNVIGGIGQAGPLTLLVACVQFTAPHAFLSTATGLAFSARAIGGAFGSAVLDAIINGRLAAHYAPAVGAAATAAGLPPDSVPALLAALAAGGDGTAVAGASPAAWAAAVAESRVQYNEAYRLAWASIIPFVFLATVAVACLRGVGELMTEKVEATVEHLGAGEGEGEKLAA</sequence>
<evidence type="ECO:0000256" key="2">
    <source>
        <dbReference type="ARBA" id="ARBA00022692"/>
    </source>
</evidence>
<accession>A0AAE0N2B1</accession>
<dbReference type="GO" id="GO:0022857">
    <property type="term" value="F:transmembrane transporter activity"/>
    <property type="evidence" value="ECO:0007669"/>
    <property type="project" value="InterPro"/>
</dbReference>
<feature type="transmembrane region" description="Helical" evidence="5">
    <location>
        <begin position="255"/>
        <end position="278"/>
    </location>
</feature>
<dbReference type="SUPFAM" id="SSF103473">
    <property type="entry name" value="MFS general substrate transporter"/>
    <property type="match status" value="1"/>
</dbReference>
<feature type="transmembrane region" description="Helical" evidence="5">
    <location>
        <begin position="290"/>
        <end position="309"/>
    </location>
</feature>
<name>A0AAE0N2B1_9PEZI</name>
<evidence type="ECO:0000256" key="1">
    <source>
        <dbReference type="ARBA" id="ARBA00004141"/>
    </source>
</evidence>
<gene>
    <name evidence="7" type="ORF">B0T24DRAFT_581094</name>
</gene>
<evidence type="ECO:0000259" key="6">
    <source>
        <dbReference type="PROSITE" id="PS50850"/>
    </source>
</evidence>
<feature type="transmembrane region" description="Helical" evidence="5">
    <location>
        <begin position="62"/>
        <end position="90"/>
    </location>
</feature>
<dbReference type="GO" id="GO:0005886">
    <property type="term" value="C:plasma membrane"/>
    <property type="evidence" value="ECO:0007669"/>
    <property type="project" value="TreeGrafter"/>
</dbReference>
<dbReference type="PANTHER" id="PTHR23501">
    <property type="entry name" value="MAJOR FACILITATOR SUPERFAMILY"/>
    <property type="match status" value="1"/>
</dbReference>
<keyword evidence="2 5" id="KW-0812">Transmembrane</keyword>
<protein>
    <submittedName>
        <fullName evidence="7">Major facilitator superfamily domain-containing protein</fullName>
    </submittedName>
</protein>
<reference evidence="7" key="2">
    <citation type="submission" date="2023-06" db="EMBL/GenBank/DDBJ databases">
        <authorList>
            <consortium name="Lawrence Berkeley National Laboratory"/>
            <person name="Haridas S."/>
            <person name="Hensen N."/>
            <person name="Bonometti L."/>
            <person name="Westerberg I."/>
            <person name="Brannstrom I.O."/>
            <person name="Guillou S."/>
            <person name="Cros-Aarteil S."/>
            <person name="Calhoun S."/>
            <person name="Kuo A."/>
            <person name="Mondo S."/>
            <person name="Pangilinan J."/>
            <person name="Riley R."/>
            <person name="Labutti K."/>
            <person name="Andreopoulos B."/>
            <person name="Lipzen A."/>
            <person name="Chen C."/>
            <person name="Yanf M."/>
            <person name="Daum C."/>
            <person name="Ng V."/>
            <person name="Clum A."/>
            <person name="Steindorff A."/>
            <person name="Ohm R."/>
            <person name="Martin F."/>
            <person name="Silar P."/>
            <person name="Natvig D."/>
            <person name="Lalanne C."/>
            <person name="Gautier V."/>
            <person name="Ament-Velasquez S.L."/>
            <person name="Kruys A."/>
            <person name="Hutchinson M.I."/>
            <person name="Powell A.J."/>
            <person name="Barry K."/>
            <person name="Miller A.N."/>
            <person name="Grigoriev I.V."/>
            <person name="Debuchy R."/>
            <person name="Gladieux P."/>
            <person name="Thoren M.H."/>
            <person name="Johannesson H."/>
        </authorList>
    </citation>
    <scope>NUCLEOTIDE SEQUENCE</scope>
    <source>
        <strain evidence="7">CBS 958.72</strain>
    </source>
</reference>
<evidence type="ECO:0000256" key="3">
    <source>
        <dbReference type="ARBA" id="ARBA00022989"/>
    </source>
</evidence>
<dbReference type="EMBL" id="JAULSN010000007">
    <property type="protein sequence ID" value="KAK3366824.1"/>
    <property type="molecule type" value="Genomic_DNA"/>
</dbReference>
<feature type="transmembrane region" description="Helical" evidence="5">
    <location>
        <begin position="549"/>
        <end position="568"/>
    </location>
</feature>
<dbReference type="AlphaFoldDB" id="A0AAE0N2B1"/>
<feature type="transmembrane region" description="Helical" evidence="5">
    <location>
        <begin position="400"/>
        <end position="417"/>
    </location>
</feature>
<organism evidence="7 8">
    <name type="scientific">Lasiosphaeria ovina</name>
    <dbReference type="NCBI Taxonomy" id="92902"/>
    <lineage>
        <taxon>Eukaryota</taxon>
        <taxon>Fungi</taxon>
        <taxon>Dikarya</taxon>
        <taxon>Ascomycota</taxon>
        <taxon>Pezizomycotina</taxon>
        <taxon>Sordariomycetes</taxon>
        <taxon>Sordariomycetidae</taxon>
        <taxon>Sordariales</taxon>
        <taxon>Lasiosphaeriaceae</taxon>
        <taxon>Lasiosphaeria</taxon>
    </lineage>
</organism>
<feature type="transmembrane region" description="Helical" evidence="5">
    <location>
        <begin position="330"/>
        <end position="348"/>
    </location>
</feature>
<evidence type="ECO:0000313" key="7">
    <source>
        <dbReference type="EMBL" id="KAK3366824.1"/>
    </source>
</evidence>
<dbReference type="Pfam" id="PF07690">
    <property type="entry name" value="MFS_1"/>
    <property type="match status" value="1"/>
</dbReference>
<feature type="transmembrane region" description="Helical" evidence="5">
    <location>
        <begin position="218"/>
        <end position="239"/>
    </location>
</feature>
<dbReference type="InterPro" id="IPR036259">
    <property type="entry name" value="MFS_trans_sf"/>
</dbReference>
<evidence type="ECO:0000313" key="8">
    <source>
        <dbReference type="Proteomes" id="UP001287356"/>
    </source>
</evidence>
<feature type="domain" description="Major facilitator superfamily (MFS) profile" evidence="6">
    <location>
        <begin position="61"/>
        <end position="579"/>
    </location>
</feature>
<dbReference type="Gene3D" id="1.20.1250.20">
    <property type="entry name" value="MFS general substrate transporter like domains"/>
    <property type="match status" value="1"/>
</dbReference>
<proteinExistence type="predicted"/>
<feature type="transmembrane region" description="Helical" evidence="5">
    <location>
        <begin position="96"/>
        <end position="116"/>
    </location>
</feature>
<feature type="transmembrane region" description="Helical" evidence="5">
    <location>
        <begin position="128"/>
        <end position="147"/>
    </location>
</feature>
<comment type="subcellular location">
    <subcellularLocation>
        <location evidence="1">Membrane</location>
        <topology evidence="1">Multi-pass membrane protein</topology>
    </subcellularLocation>
</comment>
<keyword evidence="3 5" id="KW-1133">Transmembrane helix</keyword>
<feature type="transmembrane region" description="Helical" evidence="5">
    <location>
        <begin position="185"/>
        <end position="206"/>
    </location>
</feature>
<dbReference type="InterPro" id="IPR011701">
    <property type="entry name" value="MFS"/>
</dbReference>
<evidence type="ECO:0000256" key="4">
    <source>
        <dbReference type="ARBA" id="ARBA00023136"/>
    </source>
</evidence>
<comment type="caution">
    <text evidence="7">The sequence shown here is derived from an EMBL/GenBank/DDBJ whole genome shotgun (WGS) entry which is preliminary data.</text>
</comment>
<dbReference type="PROSITE" id="PS50850">
    <property type="entry name" value="MFS"/>
    <property type="match status" value="1"/>
</dbReference>